<dbReference type="Proteomes" id="UP000006327">
    <property type="component" value="Unassembled WGS sequence"/>
</dbReference>
<evidence type="ECO:0000313" key="1">
    <source>
        <dbReference type="EMBL" id="GAC17409.1"/>
    </source>
</evidence>
<dbReference type="RefSeq" id="WP_007616172.1">
    <property type="nucleotide sequence ID" value="NZ_BAEO01000007.1"/>
</dbReference>
<organism evidence="1 2">
    <name type="scientific">Paraglaciecola arctica BSs20135</name>
    <dbReference type="NCBI Taxonomy" id="493475"/>
    <lineage>
        <taxon>Bacteria</taxon>
        <taxon>Pseudomonadati</taxon>
        <taxon>Pseudomonadota</taxon>
        <taxon>Gammaproteobacteria</taxon>
        <taxon>Alteromonadales</taxon>
        <taxon>Alteromonadaceae</taxon>
        <taxon>Paraglaciecola</taxon>
    </lineage>
</organism>
<dbReference type="OrthoDB" id="5768127at2"/>
<dbReference type="AlphaFoldDB" id="K6X9W7"/>
<keyword evidence="2" id="KW-1185">Reference proteome</keyword>
<reference evidence="1 2" key="1">
    <citation type="journal article" date="2017" name="Antonie Van Leeuwenhoek">
        <title>Rhizobium rhizosphaerae sp. nov., a novel species isolated from rice rhizosphere.</title>
        <authorList>
            <person name="Zhao J.J."/>
            <person name="Zhang J."/>
            <person name="Zhang R.J."/>
            <person name="Zhang C.W."/>
            <person name="Yin H.Q."/>
            <person name="Zhang X.X."/>
        </authorList>
    </citation>
    <scope>NUCLEOTIDE SEQUENCE [LARGE SCALE GENOMIC DNA]</scope>
    <source>
        <strain evidence="1 2">BSs20135</strain>
    </source>
</reference>
<name>K6X9W7_9ALTE</name>
<gene>
    <name evidence="1" type="ORF">GARC_0427</name>
</gene>
<dbReference type="EMBL" id="BAEO01000007">
    <property type="protein sequence ID" value="GAC17409.1"/>
    <property type="molecule type" value="Genomic_DNA"/>
</dbReference>
<protein>
    <recommendedName>
        <fullName evidence="3">STAS/SEC14 domain-containing protein</fullName>
    </recommendedName>
</protein>
<proteinExistence type="predicted"/>
<evidence type="ECO:0008006" key="3">
    <source>
        <dbReference type="Google" id="ProtNLM"/>
    </source>
</evidence>
<accession>K6X9W7</accession>
<sequence length="144" mass="16728">MSTNSKQRLYQLHLVGNVLCVEMNSVWSKGTVKKVLEDTQELVDGIKHQPWAAVVDIRKWIMPTLEAFAGFQAIYDWCAANNQTHEVTLCRFEVQKNIIGDVSNYDTEHQLYTQKPEDAEQWLINKGFTFSLEQWQQAKQQNSH</sequence>
<comment type="caution">
    <text evidence="1">The sequence shown here is derived from an EMBL/GenBank/DDBJ whole genome shotgun (WGS) entry which is preliminary data.</text>
</comment>
<evidence type="ECO:0000313" key="2">
    <source>
        <dbReference type="Proteomes" id="UP000006327"/>
    </source>
</evidence>